<dbReference type="Gramene" id="Pp3c25_1058V3.1">
    <property type="protein sequence ID" value="Pp3c25_1058V3.1"/>
    <property type="gene ID" value="Pp3c25_1058"/>
</dbReference>
<keyword evidence="9" id="KW-0539">Nucleus</keyword>
<dbReference type="InterPro" id="IPR056234">
    <property type="entry name" value="RRM_NFXL1"/>
</dbReference>
<feature type="compositionally biased region" description="Basic and acidic residues" evidence="11">
    <location>
        <begin position="101"/>
        <end position="112"/>
    </location>
</feature>
<dbReference type="Proteomes" id="UP000006727">
    <property type="component" value="Chromosome 25"/>
</dbReference>
<feature type="compositionally biased region" description="Polar residues" evidence="11">
    <location>
        <begin position="85"/>
        <end position="100"/>
    </location>
</feature>
<evidence type="ECO:0000256" key="10">
    <source>
        <dbReference type="PROSITE-ProRule" id="PRU00175"/>
    </source>
</evidence>
<evidence type="ECO:0000256" key="4">
    <source>
        <dbReference type="ARBA" id="ARBA00022737"/>
    </source>
</evidence>
<keyword evidence="17" id="KW-1185">Reference proteome</keyword>
<comment type="similarity">
    <text evidence="2">Belongs to the NFX1 family.</text>
</comment>
<evidence type="ECO:0000256" key="9">
    <source>
        <dbReference type="ARBA" id="ARBA00023242"/>
    </source>
</evidence>
<sequence length="1295" mass="139485">MASVEEQPVLSQTSNVHGARNLVHERNRGMRGSVVPRGGRGGGPSSFGRGRGRGRSSRPHSSSGDVRVLDRQSPVDESGSHVGNVESTVQSNATELSVSDSHTHPRRGFDGRRGRRNQIFGRGRDDGRSAIDPNFDRLYSNDFGSRMDGLELEMPLPSRQNQGYAQRQSISGDVGVERRDQGGGSDIGSDRRGDSRRNTENRFGSRSRGRESGNSWSRVNEPPNRVDLNEQTSEGMSSMKASKPGQNKFLRNGQERERRIDSGRKKDVAKIDTPQLVQELEVKLATGKVECMICYDNVGRNAPVWSCASCYSIFHMPCIRKWVRAPTSSDISVSAAGNGEANWRCPGCQTVQMSSANELQYYCFCGQVRDPALDYYITPHSCGGPCRKPLDKSKNGYCKHSCTLQCHPGPCPPCTALAPPQSCPCGKTTTTRRCSEQGKDARSCGQQCGRPLPCGRHDCLQICHEGVCEPCGVLFEAKCFCGRREEGLRCWQIEPPGKINPGGVFSCEMQCLKMLSCGNHVCGNNCHPGDCGECELSPSVVRTCPCGKKNLADSQEPGNERLCCTDPIPTCQQICEKILACKKHPCKSLCHIGPCPDCDVPVEQRCRCGTSTRRAACYLATGAGSRNQISESVVEGDDGGLFLCDRKCDKMRSCGRHRCNGRCCPAANNKSMTQSDGPESRDPHLCMLPCGKKLRCKNHSCQELCHPGHCPPCMETTFNELSCACGRTSIPPPVPCGTPLPSCQFPCSVPQVCGHEATHLCHFGDCPPCTVAVAKECVGNHVVLRGVPCGSRDIKCSKLCGKTRQCGLHACEQTCHLPPCDSLEAGTSSQQQSGLSCGQQCGAPRRHCAHTCAASCHPNSPCPEIACKFMVTISCSCGRLTAEVACGAGGSNLRGTNDITSMMLSRLPVPLQPVEGRDRDKIPLGQRKLQCDDECAKLEKRRLLADAFGASVPGEAVPGLEGGVVGSDLLAEIIRRDPQWAAAVEDRFKYLVQGPKSGTWPGGSIRLHVFSAMPKERREVIYQMAERWGLGQVGHGREPRRFVIVHVTPKSKVPMRSLLPKTPFAGVTGPVRAPPFNAQLDMEPGLVVGLLDLPREADVSTLVLRFGGECELVWLNDKNALAIFADAARAATALRRVDHASEYRGATTMPADASSSARGGAWGMQTSLPTGSKAAAFRKGIQESNWVEDAWDDQKGAKQETGAWQSKVRPLSASQNPWSALSNNNSVLSNGLSEGSTSGIGSSVPSRSSIADSSAASARIGNQVGAFSQQGSLAGPSLLPALLPDGDDDDWEKAV</sequence>
<dbReference type="KEGG" id="ppp:112277216"/>
<feature type="compositionally biased region" description="Basic and acidic residues" evidence="11">
    <location>
        <begin position="188"/>
        <end position="200"/>
    </location>
</feature>
<evidence type="ECO:0000256" key="2">
    <source>
        <dbReference type="ARBA" id="ARBA00007269"/>
    </source>
</evidence>
<protein>
    <recommendedName>
        <fullName evidence="18">R3H domain-containing protein</fullName>
    </recommendedName>
</protein>
<feature type="region of interest" description="Disordered" evidence="11">
    <location>
        <begin position="1232"/>
        <end position="1255"/>
    </location>
</feature>
<dbReference type="EnsemblPlants" id="Pp3c25_1050V3.1">
    <property type="protein sequence ID" value="Pp3c25_1050V3.1"/>
    <property type="gene ID" value="Pp3c25_1050"/>
</dbReference>
<feature type="compositionally biased region" description="Basic and acidic residues" evidence="11">
    <location>
        <begin position="253"/>
        <end position="267"/>
    </location>
</feature>
<evidence type="ECO:0000259" key="12">
    <source>
        <dbReference type="PROSITE" id="PS50016"/>
    </source>
</evidence>
<evidence type="ECO:0000313" key="15">
    <source>
        <dbReference type="EnsemblPlants" id="Pp3c25_1050V3.1"/>
    </source>
</evidence>
<name>A0A2K1IDC0_PHYPA</name>
<feature type="region of interest" description="Disordered" evidence="11">
    <location>
        <begin position="1"/>
        <end position="138"/>
    </location>
</feature>
<dbReference type="GeneID" id="112277216"/>
<dbReference type="GO" id="GO:0000981">
    <property type="term" value="F:DNA-binding transcription factor activity, RNA polymerase II-specific"/>
    <property type="evidence" value="ECO:0000318"/>
    <property type="project" value="GO_Central"/>
</dbReference>
<evidence type="ECO:0000256" key="7">
    <source>
        <dbReference type="ARBA" id="ARBA00023015"/>
    </source>
</evidence>
<dbReference type="OMA" id="CPHPCDS"/>
<dbReference type="PROSITE" id="PS50016">
    <property type="entry name" value="ZF_PHD_2"/>
    <property type="match status" value="1"/>
</dbReference>
<dbReference type="PROSITE" id="PS50089">
    <property type="entry name" value="ZF_RING_2"/>
    <property type="match status" value="1"/>
</dbReference>
<organism evidence="14">
    <name type="scientific">Physcomitrium patens</name>
    <name type="common">Spreading-leaved earth moss</name>
    <name type="synonym">Physcomitrella patens</name>
    <dbReference type="NCBI Taxonomy" id="3218"/>
    <lineage>
        <taxon>Eukaryota</taxon>
        <taxon>Viridiplantae</taxon>
        <taxon>Streptophyta</taxon>
        <taxon>Embryophyta</taxon>
        <taxon>Bryophyta</taxon>
        <taxon>Bryophytina</taxon>
        <taxon>Bryopsida</taxon>
        <taxon>Funariidae</taxon>
        <taxon>Funariales</taxon>
        <taxon>Funariaceae</taxon>
        <taxon>Physcomitrium</taxon>
    </lineage>
</organism>
<dbReference type="CDD" id="cd06008">
    <property type="entry name" value="NF-X1-zinc-finger"/>
    <property type="match status" value="6"/>
</dbReference>
<feature type="domain" description="PHD-type" evidence="12">
    <location>
        <begin position="288"/>
        <end position="351"/>
    </location>
</feature>
<evidence type="ECO:0000259" key="13">
    <source>
        <dbReference type="PROSITE" id="PS50089"/>
    </source>
</evidence>
<evidence type="ECO:0000256" key="6">
    <source>
        <dbReference type="ARBA" id="ARBA00022833"/>
    </source>
</evidence>
<dbReference type="CDD" id="cd16492">
    <property type="entry name" value="RING-CH-C4HC3_NFX1-like"/>
    <property type="match status" value="1"/>
</dbReference>
<dbReference type="EMBL" id="ABEU02000025">
    <property type="protein sequence ID" value="PNR27278.1"/>
    <property type="molecule type" value="Genomic_DNA"/>
</dbReference>
<reference evidence="15" key="3">
    <citation type="submission" date="2020-12" db="UniProtKB">
        <authorList>
            <consortium name="EnsemblPlants"/>
        </authorList>
    </citation>
    <scope>IDENTIFICATION</scope>
</reference>
<feature type="compositionally biased region" description="Low complexity" evidence="11">
    <location>
        <begin position="202"/>
        <end position="218"/>
    </location>
</feature>
<dbReference type="EnsemblPlants" id="Pp3c25_1058V3.1">
    <property type="protein sequence ID" value="Pp3c25_1058V3.1"/>
    <property type="gene ID" value="Pp3c25_1058"/>
</dbReference>
<evidence type="ECO:0000313" key="14">
    <source>
        <dbReference type="EMBL" id="PNR27278.1"/>
    </source>
</evidence>
<keyword evidence="8" id="KW-0804">Transcription</keyword>
<dbReference type="Pfam" id="PF24435">
    <property type="entry name" value="RRM_NFXL1"/>
    <property type="match status" value="1"/>
</dbReference>
<dbReference type="SMART" id="SM00438">
    <property type="entry name" value="ZnF_NFX"/>
    <property type="match status" value="8"/>
</dbReference>
<gene>
    <name evidence="16" type="primary">LOC112277216</name>
    <name evidence="14" type="ORF">PHYPA_029430</name>
</gene>
<feature type="compositionally biased region" description="Polar residues" evidence="11">
    <location>
        <begin position="229"/>
        <end position="240"/>
    </location>
</feature>
<dbReference type="SUPFAM" id="SSF57850">
    <property type="entry name" value="RING/U-box"/>
    <property type="match status" value="1"/>
</dbReference>
<dbReference type="FunCoup" id="A0A2K1IDC0">
    <property type="interactions" value="4219"/>
</dbReference>
<keyword evidence="3" id="KW-0479">Metal-binding</keyword>
<evidence type="ECO:0000256" key="5">
    <source>
        <dbReference type="ARBA" id="ARBA00022771"/>
    </source>
</evidence>
<evidence type="ECO:0000256" key="1">
    <source>
        <dbReference type="ARBA" id="ARBA00004123"/>
    </source>
</evidence>
<evidence type="ECO:0000313" key="17">
    <source>
        <dbReference type="Proteomes" id="UP000006727"/>
    </source>
</evidence>
<evidence type="ECO:0000313" key="16">
    <source>
        <dbReference type="EnsemblPlants" id="Pp3c25_1058V3.1"/>
    </source>
</evidence>
<comment type="subcellular location">
    <subcellularLocation>
        <location evidence="1">Nucleus</location>
    </subcellularLocation>
</comment>
<dbReference type="GO" id="GO:0000977">
    <property type="term" value="F:RNA polymerase II transcription regulatory region sequence-specific DNA binding"/>
    <property type="evidence" value="ECO:0000318"/>
    <property type="project" value="GO_Central"/>
</dbReference>
<dbReference type="GO" id="GO:0008270">
    <property type="term" value="F:zinc ion binding"/>
    <property type="evidence" value="ECO:0007669"/>
    <property type="project" value="UniProtKB-KW"/>
</dbReference>
<dbReference type="STRING" id="3218.A0A2K1IDC0"/>
<dbReference type="RefSeq" id="XP_024365063.1">
    <property type="nucleotide sequence ID" value="XM_024509295.2"/>
</dbReference>
<feature type="region of interest" description="Disordered" evidence="11">
    <location>
        <begin position="1188"/>
        <end position="1217"/>
    </location>
</feature>
<feature type="domain" description="RING-type" evidence="13">
    <location>
        <begin position="291"/>
        <end position="349"/>
    </location>
</feature>
<keyword evidence="7" id="KW-0805">Transcription regulation</keyword>
<evidence type="ECO:0000256" key="3">
    <source>
        <dbReference type="ARBA" id="ARBA00022723"/>
    </source>
</evidence>
<feature type="compositionally biased region" description="Polar residues" evidence="11">
    <location>
        <begin position="158"/>
        <end position="171"/>
    </location>
</feature>
<keyword evidence="6" id="KW-0862">Zinc</keyword>
<dbReference type="Gramene" id="Pp3c25_1050V3.1">
    <property type="protein sequence ID" value="Pp3c25_1050V3.1"/>
    <property type="gene ID" value="Pp3c25_1050"/>
</dbReference>
<dbReference type="PaxDb" id="3218-PP1S215_60V6.1"/>
<dbReference type="InterPro" id="IPR000967">
    <property type="entry name" value="Znf_NFX1"/>
</dbReference>
<dbReference type="PANTHER" id="PTHR12360">
    <property type="entry name" value="NUCLEAR TRANSCRIPTION FACTOR, X-BOX BINDING 1 NFX1"/>
    <property type="match status" value="1"/>
</dbReference>
<evidence type="ECO:0008006" key="18">
    <source>
        <dbReference type="Google" id="ProtNLM"/>
    </source>
</evidence>
<proteinExistence type="inferred from homology"/>
<reference evidence="14 17" key="2">
    <citation type="journal article" date="2018" name="Plant J.">
        <title>The Physcomitrella patens chromosome-scale assembly reveals moss genome structure and evolution.</title>
        <authorList>
            <person name="Lang D."/>
            <person name="Ullrich K.K."/>
            <person name="Murat F."/>
            <person name="Fuchs J."/>
            <person name="Jenkins J."/>
            <person name="Haas F.B."/>
            <person name="Piednoel M."/>
            <person name="Gundlach H."/>
            <person name="Van Bel M."/>
            <person name="Meyberg R."/>
            <person name="Vives C."/>
            <person name="Morata J."/>
            <person name="Symeonidi A."/>
            <person name="Hiss M."/>
            <person name="Muchero W."/>
            <person name="Kamisugi Y."/>
            <person name="Saleh O."/>
            <person name="Blanc G."/>
            <person name="Decker E.L."/>
            <person name="van Gessel N."/>
            <person name="Grimwood J."/>
            <person name="Hayes R.D."/>
            <person name="Graham S.W."/>
            <person name="Gunter L.E."/>
            <person name="McDaniel S.F."/>
            <person name="Hoernstein S.N.W."/>
            <person name="Larsson A."/>
            <person name="Li F.W."/>
            <person name="Perroud P.F."/>
            <person name="Phillips J."/>
            <person name="Ranjan P."/>
            <person name="Rokshar D.S."/>
            <person name="Rothfels C.J."/>
            <person name="Schneider L."/>
            <person name="Shu S."/>
            <person name="Stevenson D.W."/>
            <person name="Thummler F."/>
            <person name="Tillich M."/>
            <person name="Villarreal Aguilar J.C."/>
            <person name="Widiez T."/>
            <person name="Wong G.K."/>
            <person name="Wymore A."/>
            <person name="Zhang Y."/>
            <person name="Zimmer A.D."/>
            <person name="Quatrano R.S."/>
            <person name="Mayer K.F.X."/>
            <person name="Goodstein D."/>
            <person name="Casacuberta J.M."/>
            <person name="Vandepoele K."/>
            <person name="Reski R."/>
            <person name="Cuming A.C."/>
            <person name="Tuskan G.A."/>
            <person name="Maumus F."/>
            <person name="Salse J."/>
            <person name="Schmutz J."/>
            <person name="Rensing S.A."/>
        </authorList>
    </citation>
    <scope>NUCLEOTIDE SEQUENCE [LARGE SCALE GENOMIC DNA]</scope>
    <source>
        <strain evidence="15 17">cv. Gransden 2004</strain>
    </source>
</reference>
<dbReference type="GO" id="GO:0005634">
    <property type="term" value="C:nucleus"/>
    <property type="evidence" value="ECO:0000318"/>
    <property type="project" value="GO_Central"/>
</dbReference>
<accession>A0A2K1IDC0</accession>
<dbReference type="PANTHER" id="PTHR12360:SF12">
    <property type="entry name" value="TRANSCRIPTIONAL REPRESSOR NF-X1"/>
    <property type="match status" value="1"/>
</dbReference>
<dbReference type="InterPro" id="IPR001841">
    <property type="entry name" value="Znf_RING"/>
</dbReference>
<dbReference type="OrthoDB" id="6512771at2759"/>
<feature type="region of interest" description="Disordered" evidence="11">
    <location>
        <begin position="158"/>
        <end position="267"/>
    </location>
</feature>
<dbReference type="InterPro" id="IPR019787">
    <property type="entry name" value="Znf_PHD-finger"/>
</dbReference>
<keyword evidence="4" id="KW-0677">Repeat</keyword>
<feature type="compositionally biased region" description="Low complexity" evidence="11">
    <location>
        <begin position="1271"/>
        <end position="1284"/>
    </location>
</feature>
<reference evidence="14 17" key="1">
    <citation type="journal article" date="2008" name="Science">
        <title>The Physcomitrella genome reveals evolutionary insights into the conquest of land by plants.</title>
        <authorList>
            <person name="Rensing S."/>
            <person name="Lang D."/>
            <person name="Zimmer A."/>
            <person name="Terry A."/>
            <person name="Salamov A."/>
            <person name="Shapiro H."/>
            <person name="Nishiyama T."/>
            <person name="Perroud P.-F."/>
            <person name="Lindquist E."/>
            <person name="Kamisugi Y."/>
            <person name="Tanahashi T."/>
            <person name="Sakakibara K."/>
            <person name="Fujita T."/>
            <person name="Oishi K."/>
            <person name="Shin-I T."/>
            <person name="Kuroki Y."/>
            <person name="Toyoda A."/>
            <person name="Suzuki Y."/>
            <person name="Hashimoto A."/>
            <person name="Yamaguchi K."/>
            <person name="Sugano A."/>
            <person name="Kohara Y."/>
            <person name="Fujiyama A."/>
            <person name="Anterola A."/>
            <person name="Aoki S."/>
            <person name="Ashton N."/>
            <person name="Barbazuk W.B."/>
            <person name="Barker E."/>
            <person name="Bennetzen J."/>
            <person name="Bezanilla M."/>
            <person name="Blankenship R."/>
            <person name="Cho S.H."/>
            <person name="Dutcher S."/>
            <person name="Estelle M."/>
            <person name="Fawcett J.A."/>
            <person name="Gundlach H."/>
            <person name="Hanada K."/>
            <person name="Heyl A."/>
            <person name="Hicks K.A."/>
            <person name="Hugh J."/>
            <person name="Lohr M."/>
            <person name="Mayer K."/>
            <person name="Melkozernov A."/>
            <person name="Murata T."/>
            <person name="Nelson D."/>
            <person name="Pils B."/>
            <person name="Prigge M."/>
            <person name="Reiss B."/>
            <person name="Renner T."/>
            <person name="Rombauts S."/>
            <person name="Rushton P."/>
            <person name="Sanderfoot A."/>
            <person name="Schween G."/>
            <person name="Shiu S.-H."/>
            <person name="Stueber K."/>
            <person name="Theodoulou F.L."/>
            <person name="Tu H."/>
            <person name="Van de Peer Y."/>
            <person name="Verrier P.J."/>
            <person name="Waters E."/>
            <person name="Wood A."/>
            <person name="Yang L."/>
            <person name="Cove D."/>
            <person name="Cuming A."/>
            <person name="Hasebe M."/>
            <person name="Lucas S."/>
            <person name="Mishler D.B."/>
            <person name="Reski R."/>
            <person name="Grigoriev I."/>
            <person name="Quatrano R.S."/>
            <person name="Boore J.L."/>
        </authorList>
    </citation>
    <scope>NUCLEOTIDE SEQUENCE [LARGE SCALE GENOMIC DNA]</scope>
    <source>
        <strain evidence="15 17">cv. Gransden 2004</strain>
    </source>
</reference>
<keyword evidence="5 10" id="KW-0863">Zinc-finger</keyword>
<evidence type="ECO:0000256" key="11">
    <source>
        <dbReference type="SAM" id="MobiDB-lite"/>
    </source>
</evidence>
<dbReference type="GO" id="GO:0006355">
    <property type="term" value="P:regulation of DNA-templated transcription"/>
    <property type="evidence" value="ECO:0000318"/>
    <property type="project" value="GO_Central"/>
</dbReference>
<evidence type="ECO:0000256" key="8">
    <source>
        <dbReference type="ARBA" id="ARBA00023163"/>
    </source>
</evidence>
<dbReference type="InterPro" id="IPR034078">
    <property type="entry name" value="NFX1_fam"/>
</dbReference>
<feature type="region of interest" description="Disordered" evidence="11">
    <location>
        <begin position="1269"/>
        <end position="1295"/>
    </location>
</feature>
<feature type="compositionally biased region" description="Acidic residues" evidence="11">
    <location>
        <begin position="1285"/>
        <end position="1295"/>
    </location>
</feature>